<dbReference type="Proteomes" id="UP000028828">
    <property type="component" value="Unassembled WGS sequence"/>
</dbReference>
<gene>
    <name evidence="2" type="ORF">TGP89_260540</name>
</gene>
<comment type="caution">
    <text evidence="2">The sequence shown here is derived from an EMBL/GenBank/DDBJ whole genome shotgun (WGS) entry which is preliminary data.</text>
</comment>
<reference evidence="2 3" key="1">
    <citation type="submission" date="2014-03" db="EMBL/GenBank/DDBJ databases">
        <authorList>
            <person name="Sibley D."/>
            <person name="Venepally P."/>
            <person name="Karamycheva S."/>
            <person name="Hadjithomas M."/>
            <person name="Khan A."/>
            <person name="Brunk B."/>
            <person name="Roos D."/>
            <person name="Caler E."/>
            <person name="Lorenzi H."/>
        </authorList>
    </citation>
    <scope>NUCLEOTIDE SEQUENCE [LARGE SCALE GENOMIC DNA]</scope>
    <source>
        <strain evidence="3">p89</strain>
    </source>
</reference>
<organism evidence="2 3">
    <name type="scientific">Toxoplasma gondii p89</name>
    <dbReference type="NCBI Taxonomy" id="943119"/>
    <lineage>
        <taxon>Eukaryota</taxon>
        <taxon>Sar</taxon>
        <taxon>Alveolata</taxon>
        <taxon>Apicomplexa</taxon>
        <taxon>Conoidasida</taxon>
        <taxon>Coccidia</taxon>
        <taxon>Eucoccidiorida</taxon>
        <taxon>Eimeriorina</taxon>
        <taxon>Sarcocystidae</taxon>
        <taxon>Toxoplasma</taxon>
    </lineage>
</organism>
<keyword evidence="1" id="KW-0175">Coiled coil</keyword>
<feature type="coiled-coil region" evidence="1">
    <location>
        <begin position="497"/>
        <end position="533"/>
    </location>
</feature>
<dbReference type="InterPro" id="IPR022086">
    <property type="entry name" value="IMCp"/>
</dbReference>
<proteinExistence type="predicted"/>
<dbReference type="OrthoDB" id="332997at2759"/>
<evidence type="ECO:0000313" key="3">
    <source>
        <dbReference type="Proteomes" id="UP000028828"/>
    </source>
</evidence>
<dbReference type="AlphaFoldDB" id="A0A086K6A1"/>
<protein>
    <submittedName>
        <fullName evidence="2">Alveolin domain containing intermediate filament IMC14</fullName>
    </submittedName>
</protein>
<evidence type="ECO:0000256" key="1">
    <source>
        <dbReference type="SAM" id="Coils"/>
    </source>
</evidence>
<dbReference type="VEuPathDB" id="ToxoDB:TGP89_260540"/>
<dbReference type="Pfam" id="PF12314">
    <property type="entry name" value="IMCp"/>
    <property type="match status" value="1"/>
</dbReference>
<accession>A0A086K6A1</accession>
<evidence type="ECO:0000313" key="2">
    <source>
        <dbReference type="EMBL" id="KFG39919.1"/>
    </source>
</evidence>
<sequence length="733" mass="83270">MELCESPCCEPRERLPAIPVLPLATVGGLPASQTLIEEKVTYTTKPIVAEQIIEVPQVEYRDHLVEERQTVFVEKVIHVPRTEIQERIVEVPRHVTREVVVDVPQVQVVEKFVEIPTPIYQEKIIPVARPVIKQKTTHVPKPVLHEKFVEVPRVYYKPVTVEKIVEVPEYRIEYKYRDVPVPQKVFRVVPFDRIRYVPQIRYVDKIVKKPEIRTNSVPVFESTQGRSVKVASPRRVPISGPATPVLMEREQREVACCDSLMEGLFGCFMPATPVEKQACRGVSRRRMRLRSPRSPPINMDVVVMSRSPRNRRSRRVFGDCCSSDVAEVRTPRLMHLPAPTPVAGLAVSSVQHPSLKRPQPVPYPLPSPPSLPTMVSPCPPPEAMIETKLGAMTFRQFEKLNNEDILGKHLRPYDIPTLNGQVDSCDTSKCSTLPRPEETTITSNHRQIHPGQLFGEGALSSSAVSPRGGTRSSDISEVLQRQREELKLRIEHERIHAERLRLACLAEEKRMQLLELEEQQRQVRLQAHKQQTEYEAQQQLFAREQEHLQKEALAGDVMIQTRYGPMKFQEFEKLNNEDFMKSPRGLQISTCNTMAYSPSLATPRTQAGETDYRTHTSVAYVGGTASVPQQVPIYQEAPVILSPRVVVPNRGPVYLQEHQPMYLPRTFQCSHHGDCPVGGLHPTVGESHDEDLLDERYTIQLQQLTKIAFRNAYQAGLNVYEGVRSLVNWGKSG</sequence>
<name>A0A086K6A1_TOXGO</name>
<dbReference type="EMBL" id="AEYI02001232">
    <property type="protein sequence ID" value="KFG39919.1"/>
    <property type="molecule type" value="Genomic_DNA"/>
</dbReference>